<dbReference type="SUPFAM" id="SSF53613">
    <property type="entry name" value="Ribokinase-like"/>
    <property type="match status" value="1"/>
</dbReference>
<evidence type="ECO:0000256" key="5">
    <source>
        <dbReference type="ARBA" id="ARBA00022723"/>
    </source>
</evidence>
<evidence type="ECO:0000256" key="14">
    <source>
        <dbReference type="ARBA" id="ARBA00025153"/>
    </source>
</evidence>
<comment type="catalytic activity">
    <reaction evidence="1 18">
        <text>(6R)-NADHX = (6S)-NADHX</text>
        <dbReference type="Rhea" id="RHEA:32215"/>
        <dbReference type="ChEBI" id="CHEBI:64074"/>
        <dbReference type="ChEBI" id="CHEBI:64075"/>
        <dbReference type="EC" id="5.1.99.6"/>
    </reaction>
</comment>
<evidence type="ECO:0000256" key="10">
    <source>
        <dbReference type="ARBA" id="ARBA00023027"/>
    </source>
</evidence>
<dbReference type="AlphaFoldDB" id="A0A7Y4LKM3"/>
<evidence type="ECO:0000313" key="20">
    <source>
        <dbReference type="Proteomes" id="UP000195652"/>
    </source>
</evidence>
<evidence type="ECO:0000256" key="1">
    <source>
        <dbReference type="ARBA" id="ARBA00000013"/>
    </source>
</evidence>
<comment type="cofactor">
    <cofactor evidence="17">
        <name>Mg(2+)</name>
        <dbReference type="ChEBI" id="CHEBI:18420"/>
    </cofactor>
</comment>
<dbReference type="InterPro" id="IPR029056">
    <property type="entry name" value="Ribokinase-like"/>
</dbReference>
<dbReference type="GO" id="GO:0052855">
    <property type="term" value="F:ADP-dependent NAD(P)H-hydrate dehydratase activity"/>
    <property type="evidence" value="ECO:0007669"/>
    <property type="project" value="UniProtKB-UniRule"/>
</dbReference>
<dbReference type="PROSITE" id="PS51385">
    <property type="entry name" value="YJEF_N"/>
    <property type="match status" value="1"/>
</dbReference>
<evidence type="ECO:0000256" key="7">
    <source>
        <dbReference type="ARBA" id="ARBA00022840"/>
    </source>
</evidence>
<evidence type="ECO:0000256" key="17">
    <source>
        <dbReference type="HAMAP-Rule" id="MF_01965"/>
    </source>
</evidence>
<dbReference type="GO" id="GO:0046496">
    <property type="term" value="P:nicotinamide nucleotide metabolic process"/>
    <property type="evidence" value="ECO:0007669"/>
    <property type="project" value="UniProtKB-UniRule"/>
</dbReference>
<keyword evidence="10 17" id="KW-0520">NAD</keyword>
<evidence type="ECO:0000313" key="19">
    <source>
        <dbReference type="EMBL" id="ARU46977.1"/>
    </source>
</evidence>
<keyword evidence="11 18" id="KW-0413">Isomerase</keyword>
<dbReference type="PANTHER" id="PTHR12592:SF0">
    <property type="entry name" value="ATP-DEPENDENT (S)-NAD(P)H-HYDRATE DEHYDRATASE"/>
    <property type="match status" value="1"/>
</dbReference>
<keyword evidence="8 17" id="KW-0521">NADP</keyword>
<comment type="subunit">
    <text evidence="17">Homotetramer.</text>
</comment>
<dbReference type="GO" id="GO:0046872">
    <property type="term" value="F:metal ion binding"/>
    <property type="evidence" value="ECO:0007669"/>
    <property type="project" value="UniProtKB-UniRule"/>
</dbReference>
<keyword evidence="12 17" id="KW-0456">Lyase</keyword>
<feature type="binding site" evidence="17">
    <location>
        <position position="263"/>
    </location>
    <ligand>
        <name>(6S)-NADPHX</name>
        <dbReference type="ChEBI" id="CHEBI:64076"/>
    </ligand>
</feature>
<gene>
    <name evidence="17" type="primary">nnrD</name>
    <name evidence="19" type="ORF">CBE74_11610</name>
</gene>
<feature type="binding site" evidence="17">
    <location>
        <position position="316"/>
    </location>
    <ligand>
        <name>(6S)-NADPHX</name>
        <dbReference type="ChEBI" id="CHEBI:64076"/>
    </ligand>
</feature>
<reference evidence="19 20" key="3">
    <citation type="journal article" date="2020" name="Int. J. Syst. Evol. Microbiol.">
        <title>Corynebacterium silvaticum sp. nov., a unique group of NTTB corynebacteria in wild boar and roe deer.</title>
        <authorList>
            <person name="Dangel A."/>
            <person name="Berger A."/>
            <person name="Rau J."/>
            <person name="Eisenberg T."/>
            <person name="Kampfer P."/>
            <person name="Margos G."/>
            <person name="Contzen M."/>
            <person name="Busse H.J."/>
            <person name="Konrad R."/>
            <person name="Peters M."/>
            <person name="Sting R."/>
            <person name="Sing A."/>
        </authorList>
    </citation>
    <scope>NUCLEOTIDE SEQUENCE [LARGE SCALE GENOMIC DNA]</scope>
    <source>
        <strain evidence="19 20">PO100/5</strain>
    </source>
</reference>
<evidence type="ECO:0000256" key="13">
    <source>
        <dbReference type="ARBA" id="ARBA00023268"/>
    </source>
</evidence>
<dbReference type="GeneID" id="75008855"/>
<dbReference type="GO" id="GO:0016301">
    <property type="term" value="F:kinase activity"/>
    <property type="evidence" value="ECO:0007669"/>
    <property type="project" value="UniProtKB-KW"/>
</dbReference>
<keyword evidence="20" id="KW-1185">Reference proteome</keyword>
<proteinExistence type="inferred from homology"/>
<dbReference type="OrthoDB" id="9806925at2"/>
<evidence type="ECO:0000256" key="15">
    <source>
        <dbReference type="ARBA" id="ARBA00048238"/>
    </source>
</evidence>
<sequence>MHAYSVADIRAAENPLIQAAEPDALMRQAAQAVAEAALCMLPHTPAKVLVVAGSGGNGGDGLYAGALLAQLGHTVHAVLTSSSAQAPALVAFDQAGGVLAPLPDADLVIDAIIGLGGTAGLRDKAWSIWREAVTQGPAILAVDVPSGVDSDTGSTGPNSACVTADVTITFGAARIAHAVSPRCGEVLVTDIDAGQSLAQALSTQNPAAEFFQTLQRNRFSWPDRFLRPEPLRITEPLEPAAEHNKYSGGVVGVIAGSETYPGAAVLTATAAVHATPSMVRFVGSCARDVVRARPEVVATEMLIDADRVQAWAYGPGAGDTDWLSDLLQRPEPLIIDADGITQLAQESELRNVLTRRSAHGWNTLITPHEGEFVRLAARYTGIRDVHEDRIGAVQDLAQALGCQVLLKGRVTIIGSADSVVCINAGHSWAATPGSGDVLTGLIGAWVARSGMDVVPLCVSIHAMAAWLSAQTDYGPAPTWAAKIADFIPQATAALLHQHSS</sequence>
<reference evidence="19 20" key="4">
    <citation type="journal article" date="2020" name="PLoS ONE">
        <title>Taxonomic classification of strain PO100/5 shows a broader geographic distribution and genetic markers of the recently described Corynebacterium silvaticum.</title>
        <authorList>
            <person name="Viana M.V.C."/>
            <person name="Profeta R."/>
            <person name="da Silva A.L."/>
            <person name="Hurtado R."/>
            <person name="Cerqueira J.C."/>
            <person name="Ribeiro B.F.S."/>
            <person name="Almeida M.O."/>
            <person name="Morais-Rodrigues F."/>
            <person name="Soares S.C."/>
            <person name="Oliveira M."/>
            <person name="Tavares L."/>
            <person name="Figueiredo H."/>
            <person name="Wattam A.R."/>
            <person name="Barh D."/>
            <person name="Ghosh P."/>
            <person name="Silva A."/>
            <person name="Azevedo V."/>
        </authorList>
    </citation>
    <scope>NUCLEOTIDE SEQUENCE [LARGE SCALE GENOMIC DNA]</scope>
    <source>
        <strain evidence="19 20">PO100/5</strain>
    </source>
</reference>
<dbReference type="GO" id="GO:0005524">
    <property type="term" value="F:ATP binding"/>
    <property type="evidence" value="ECO:0007669"/>
    <property type="project" value="UniProtKB-UniRule"/>
</dbReference>
<evidence type="ECO:0000256" key="4">
    <source>
        <dbReference type="ARBA" id="ARBA00009524"/>
    </source>
</evidence>
<comment type="catalytic activity">
    <reaction evidence="15 17 18">
        <text>(6S)-NADHX + ADP = AMP + phosphate + NADH + H(+)</text>
        <dbReference type="Rhea" id="RHEA:32223"/>
        <dbReference type="ChEBI" id="CHEBI:15378"/>
        <dbReference type="ChEBI" id="CHEBI:43474"/>
        <dbReference type="ChEBI" id="CHEBI:57945"/>
        <dbReference type="ChEBI" id="CHEBI:64074"/>
        <dbReference type="ChEBI" id="CHEBI:456215"/>
        <dbReference type="ChEBI" id="CHEBI:456216"/>
        <dbReference type="EC" id="4.2.1.136"/>
    </reaction>
</comment>
<evidence type="ECO:0000256" key="9">
    <source>
        <dbReference type="ARBA" id="ARBA00022958"/>
    </source>
</evidence>
<dbReference type="InterPro" id="IPR004443">
    <property type="entry name" value="YjeF_N_dom"/>
</dbReference>
<feature type="binding site" evidence="17">
    <location>
        <begin position="407"/>
        <end position="411"/>
    </location>
    <ligand>
        <name>AMP</name>
        <dbReference type="ChEBI" id="CHEBI:456215"/>
    </ligand>
</feature>
<keyword evidence="7 17" id="KW-0067">ATP-binding</keyword>
<dbReference type="Proteomes" id="UP000195652">
    <property type="component" value="Chromosome"/>
</dbReference>
<dbReference type="PROSITE" id="PS51383">
    <property type="entry name" value="YJEF_C_3"/>
    <property type="match status" value="1"/>
</dbReference>
<feature type="binding site" evidence="17">
    <location>
        <position position="435"/>
    </location>
    <ligand>
        <name>AMP</name>
        <dbReference type="ChEBI" id="CHEBI:456215"/>
    </ligand>
</feature>
<comment type="function">
    <text evidence="14 18">Bifunctional enzyme that catalyzes the epimerization of the S- and R-forms of NAD(P)HX and the dehydration of the S-form of NAD(P)HX at the expense of ADP, which is converted to AMP. This allows the repair of both epimers of NAD(P)HX, a damaged form of NAD(P)H that is a result of enzymatic or heat-dependent hydration.</text>
</comment>
<comment type="catalytic activity">
    <reaction evidence="16 17 18">
        <text>(6S)-NADPHX + ADP = AMP + phosphate + NADPH + H(+)</text>
        <dbReference type="Rhea" id="RHEA:32235"/>
        <dbReference type="ChEBI" id="CHEBI:15378"/>
        <dbReference type="ChEBI" id="CHEBI:43474"/>
        <dbReference type="ChEBI" id="CHEBI:57783"/>
        <dbReference type="ChEBI" id="CHEBI:64076"/>
        <dbReference type="ChEBI" id="CHEBI:456215"/>
        <dbReference type="ChEBI" id="CHEBI:456216"/>
        <dbReference type="EC" id="4.2.1.136"/>
    </reaction>
</comment>
<evidence type="ECO:0000256" key="2">
    <source>
        <dbReference type="ARBA" id="ARBA00000909"/>
    </source>
</evidence>
<evidence type="ECO:0000256" key="12">
    <source>
        <dbReference type="ARBA" id="ARBA00023239"/>
    </source>
</evidence>
<dbReference type="GO" id="GO:0110051">
    <property type="term" value="P:metabolite repair"/>
    <property type="evidence" value="ECO:0007669"/>
    <property type="project" value="TreeGrafter"/>
</dbReference>
<keyword evidence="6 17" id="KW-0547">Nucleotide-binding</keyword>
<feature type="binding site" evidence="17">
    <location>
        <position position="436"/>
    </location>
    <ligand>
        <name>(6S)-NADPHX</name>
        <dbReference type="ChEBI" id="CHEBI:64076"/>
    </ligand>
</feature>
<dbReference type="PIRSF" id="PIRSF017184">
    <property type="entry name" value="Nnr"/>
    <property type="match status" value="1"/>
</dbReference>
<evidence type="ECO:0000256" key="11">
    <source>
        <dbReference type="ARBA" id="ARBA00023235"/>
    </source>
</evidence>
<dbReference type="InterPro" id="IPR000631">
    <property type="entry name" value="CARKD"/>
</dbReference>
<protein>
    <recommendedName>
        <fullName evidence="17">ADP-dependent (S)-NAD(P)H-hydrate dehydratase</fullName>
        <ecNumber evidence="17">4.2.1.136</ecNumber>
    </recommendedName>
    <alternativeName>
        <fullName evidence="17">ADP-dependent NAD(P)HX dehydratase</fullName>
    </alternativeName>
</protein>
<dbReference type="PANTHER" id="PTHR12592">
    <property type="entry name" value="ATP-DEPENDENT (S)-NAD(P)H-HYDRATE DEHYDRATASE FAMILY MEMBER"/>
    <property type="match status" value="1"/>
</dbReference>
<reference evidence="19 20" key="2">
    <citation type="journal article" date="2020" name="Antonie Van Leeuwenhoek">
        <title>Phylogenomic characterisation of a novel corynebacterial species pathogenic to animals.</title>
        <authorList>
            <person name="Moller J."/>
            <person name="Musella L."/>
            <person name="Melnikov V."/>
            <person name="Geissdorfer W."/>
            <person name="Burkovski A."/>
            <person name="Sangal V."/>
        </authorList>
    </citation>
    <scope>NUCLEOTIDE SEQUENCE [LARGE SCALE GENOMIC DNA]</scope>
    <source>
        <strain evidence="19 20">PO100/5</strain>
    </source>
</reference>
<keyword evidence="5 18" id="KW-0479">Metal-binding</keyword>
<comment type="similarity">
    <text evidence="17">Belongs to the NnrD/CARKD family.</text>
</comment>
<evidence type="ECO:0000256" key="8">
    <source>
        <dbReference type="ARBA" id="ARBA00022857"/>
    </source>
</evidence>
<evidence type="ECO:0000256" key="16">
    <source>
        <dbReference type="ARBA" id="ARBA00049209"/>
    </source>
</evidence>
<dbReference type="KEGG" id="csil:CBE74_11610"/>
<evidence type="ECO:0000256" key="3">
    <source>
        <dbReference type="ARBA" id="ARBA00006001"/>
    </source>
</evidence>
<dbReference type="EMBL" id="CP021417">
    <property type="protein sequence ID" value="ARU46977.1"/>
    <property type="molecule type" value="Genomic_DNA"/>
</dbReference>
<comment type="similarity">
    <text evidence="4 18">In the C-terminal section; belongs to the NnrD/CARKD family.</text>
</comment>
<dbReference type="RefSeq" id="WP_087454749.1">
    <property type="nucleotide sequence ID" value="NZ_CP021417.2"/>
</dbReference>
<dbReference type="InterPro" id="IPR030677">
    <property type="entry name" value="Nnr"/>
</dbReference>
<feature type="binding site" evidence="17">
    <location>
        <position position="368"/>
    </location>
    <ligand>
        <name>(6S)-NADPHX</name>
        <dbReference type="ChEBI" id="CHEBI:64076"/>
    </ligand>
</feature>
<dbReference type="SUPFAM" id="SSF64153">
    <property type="entry name" value="YjeF N-terminal domain-like"/>
    <property type="match status" value="1"/>
</dbReference>
<reference evidence="19 20" key="1">
    <citation type="journal article" date="2014" name="BMC Vet. Res.">
        <title>First report of Corynebacterium pseudotuberculosis from caseous lymphadenitis lesions in Black Alentejano pig (Sus scrofa domesticus).</title>
        <authorList>
            <person name="Oliveira M."/>
            <person name="Barroco C."/>
            <person name="Mottola C."/>
            <person name="Santos R."/>
            <person name="Lemsaddek A."/>
            <person name="Tavares L."/>
            <person name="Semedo-Lemsaddek T."/>
        </authorList>
    </citation>
    <scope>NUCLEOTIDE SEQUENCE [LARGE SCALE GENOMIC DNA]</scope>
    <source>
        <strain evidence="19 20">PO100/5</strain>
    </source>
</reference>
<dbReference type="Pfam" id="PF01256">
    <property type="entry name" value="Carb_kinase"/>
    <property type="match status" value="1"/>
</dbReference>
<dbReference type="Pfam" id="PF03853">
    <property type="entry name" value="YjeF_N"/>
    <property type="match status" value="1"/>
</dbReference>
<comment type="similarity">
    <text evidence="3 18">In the N-terminal section; belongs to the NnrE/AIBP family.</text>
</comment>
<dbReference type="Gene3D" id="3.40.50.10260">
    <property type="entry name" value="YjeF N-terminal domain"/>
    <property type="match status" value="1"/>
</dbReference>
<dbReference type="Gene3D" id="3.40.1190.20">
    <property type="match status" value="1"/>
</dbReference>
<comment type="catalytic activity">
    <reaction evidence="2 18">
        <text>(6R)-NADPHX = (6S)-NADPHX</text>
        <dbReference type="Rhea" id="RHEA:32227"/>
        <dbReference type="ChEBI" id="CHEBI:64076"/>
        <dbReference type="ChEBI" id="CHEBI:64077"/>
        <dbReference type="EC" id="5.1.99.6"/>
    </reaction>
</comment>
<dbReference type="InterPro" id="IPR036652">
    <property type="entry name" value="YjeF_N_dom_sf"/>
</dbReference>
<comment type="cofactor">
    <cofactor evidence="18">
        <name>K(+)</name>
        <dbReference type="ChEBI" id="CHEBI:29103"/>
    </cofactor>
    <text evidence="18">Binds 1 potassium ion per subunit.</text>
</comment>
<accession>A0A7Y4LKM3</accession>
<dbReference type="HAMAP" id="MF_01965">
    <property type="entry name" value="NADHX_dehydratase"/>
    <property type="match status" value="1"/>
</dbReference>
<organism evidence="19 20">
    <name type="scientific">Corynebacterium silvaticum</name>
    <dbReference type="NCBI Taxonomy" id="2320431"/>
    <lineage>
        <taxon>Bacteria</taxon>
        <taxon>Bacillati</taxon>
        <taxon>Actinomycetota</taxon>
        <taxon>Actinomycetes</taxon>
        <taxon>Mycobacteriales</taxon>
        <taxon>Corynebacteriaceae</taxon>
        <taxon>Corynebacterium</taxon>
    </lineage>
</organism>
<comment type="function">
    <text evidence="17">Catalyzes the dehydration of the S-form of NAD(P)HX at the expense of ADP, which is converted to AMP. Together with NAD(P)HX epimerase, which catalyzes the epimerization of the S- and R-forms, the enzyme allows the repair of both epimers of NAD(P)HX, a damaged form of NAD(P)H that is a result of enzymatic or heat-dependent hydration.</text>
</comment>
<dbReference type="CDD" id="cd01171">
    <property type="entry name" value="YXKO-related"/>
    <property type="match status" value="1"/>
</dbReference>
<dbReference type="GO" id="GO:0052856">
    <property type="term" value="F:NAD(P)HX epimerase activity"/>
    <property type="evidence" value="ECO:0007669"/>
    <property type="project" value="UniProtKB-EC"/>
</dbReference>
<keyword evidence="9 18" id="KW-0630">Potassium</keyword>
<evidence type="ECO:0000256" key="18">
    <source>
        <dbReference type="PIRNR" id="PIRNR017184"/>
    </source>
</evidence>
<dbReference type="EC" id="4.2.1.136" evidence="17"/>
<evidence type="ECO:0000256" key="6">
    <source>
        <dbReference type="ARBA" id="ARBA00022741"/>
    </source>
</evidence>
<keyword evidence="13" id="KW-0511">Multifunctional enzyme</keyword>
<name>A0A7Y4LKM3_9CORY</name>